<comment type="caution">
    <text evidence="2">The sequence shown here is derived from an EMBL/GenBank/DDBJ whole genome shotgun (WGS) entry which is preliminary data.</text>
</comment>
<dbReference type="Proteomes" id="UP001139648">
    <property type="component" value="Unassembled WGS sequence"/>
</dbReference>
<evidence type="ECO:0000256" key="1">
    <source>
        <dbReference type="SAM" id="MobiDB-lite"/>
    </source>
</evidence>
<accession>A0A9X2GG58</accession>
<evidence type="ECO:0008006" key="4">
    <source>
        <dbReference type="Google" id="ProtNLM"/>
    </source>
</evidence>
<organism evidence="2 3">
    <name type="scientific">Nonomuraea thailandensis</name>
    <dbReference type="NCBI Taxonomy" id="1188745"/>
    <lineage>
        <taxon>Bacteria</taxon>
        <taxon>Bacillati</taxon>
        <taxon>Actinomycetota</taxon>
        <taxon>Actinomycetes</taxon>
        <taxon>Streptosporangiales</taxon>
        <taxon>Streptosporangiaceae</taxon>
        <taxon>Nonomuraea</taxon>
    </lineage>
</organism>
<dbReference type="InterPro" id="IPR011990">
    <property type="entry name" value="TPR-like_helical_dom_sf"/>
</dbReference>
<keyword evidence="3" id="KW-1185">Reference proteome</keyword>
<feature type="region of interest" description="Disordered" evidence="1">
    <location>
        <begin position="73"/>
        <end position="120"/>
    </location>
</feature>
<sequence>MRLAAELGFIAELRGDLAAARSLHLQGLAAAREVGDPRAIALAREGLAEVAAEGTCEEAAALLGEATALREPVGAPCRPPNAATSAGSPPRSAPDWARRRPCADPQPIVRAFRQGRTVTH</sequence>
<name>A0A9X2GG58_9ACTN</name>
<evidence type="ECO:0000313" key="2">
    <source>
        <dbReference type="EMBL" id="MCP2358281.1"/>
    </source>
</evidence>
<evidence type="ECO:0000313" key="3">
    <source>
        <dbReference type="Proteomes" id="UP001139648"/>
    </source>
</evidence>
<reference evidence="2" key="1">
    <citation type="submission" date="2022-06" db="EMBL/GenBank/DDBJ databases">
        <title>Sequencing the genomes of 1000 actinobacteria strains.</title>
        <authorList>
            <person name="Klenk H.-P."/>
        </authorList>
    </citation>
    <scope>NUCLEOTIDE SEQUENCE</scope>
    <source>
        <strain evidence="2">DSM 46694</strain>
    </source>
</reference>
<dbReference type="AlphaFoldDB" id="A0A9X2GG58"/>
<dbReference type="RefSeq" id="WP_253745368.1">
    <property type="nucleotide sequence ID" value="NZ_BAABKA010000065.1"/>
</dbReference>
<protein>
    <recommendedName>
        <fullName evidence="4">Tetratricopeptide repeat protein</fullName>
    </recommendedName>
</protein>
<dbReference type="EMBL" id="JAMZEB010000002">
    <property type="protein sequence ID" value="MCP2358281.1"/>
    <property type="molecule type" value="Genomic_DNA"/>
</dbReference>
<dbReference type="Gene3D" id="1.25.40.10">
    <property type="entry name" value="Tetratricopeptide repeat domain"/>
    <property type="match status" value="1"/>
</dbReference>
<proteinExistence type="predicted"/>
<gene>
    <name evidence="2" type="ORF">HD597_005301</name>
</gene>